<sequence length="130" mass="13230">MYSRTLGEIAPVQVIVCLRAADLVIIETSGSDGGGSGGSALGRAAAASSTTSCNSCDVFLIKVSGCPSLSLVLGWRMAGGGEGTPYVVPLTPLNRFIIFLSSSLLKVILVLEILITCLRGGTGDGTPRSV</sequence>
<evidence type="ECO:0000313" key="2">
    <source>
        <dbReference type="Proteomes" id="UP000324222"/>
    </source>
</evidence>
<dbReference type="AlphaFoldDB" id="A0A5B7EAE4"/>
<protein>
    <submittedName>
        <fullName evidence="1">Uncharacterized protein</fullName>
    </submittedName>
</protein>
<comment type="caution">
    <text evidence="1">The sequence shown here is derived from an EMBL/GenBank/DDBJ whole genome shotgun (WGS) entry which is preliminary data.</text>
</comment>
<reference evidence="1 2" key="1">
    <citation type="submission" date="2019-05" db="EMBL/GenBank/DDBJ databases">
        <title>Another draft genome of Portunus trituberculatus and its Hox gene families provides insights of decapod evolution.</title>
        <authorList>
            <person name="Jeong J.-H."/>
            <person name="Song I."/>
            <person name="Kim S."/>
            <person name="Choi T."/>
            <person name="Kim D."/>
            <person name="Ryu S."/>
            <person name="Kim W."/>
        </authorList>
    </citation>
    <scope>NUCLEOTIDE SEQUENCE [LARGE SCALE GENOMIC DNA]</scope>
    <source>
        <tissue evidence="1">Muscle</tissue>
    </source>
</reference>
<evidence type="ECO:0000313" key="1">
    <source>
        <dbReference type="EMBL" id="MPC30598.1"/>
    </source>
</evidence>
<dbReference type="Proteomes" id="UP000324222">
    <property type="component" value="Unassembled WGS sequence"/>
</dbReference>
<gene>
    <name evidence="1" type="ORF">E2C01_023865</name>
</gene>
<proteinExistence type="predicted"/>
<accession>A0A5B7EAE4</accession>
<keyword evidence="2" id="KW-1185">Reference proteome</keyword>
<name>A0A5B7EAE4_PORTR</name>
<organism evidence="1 2">
    <name type="scientific">Portunus trituberculatus</name>
    <name type="common">Swimming crab</name>
    <name type="synonym">Neptunus trituberculatus</name>
    <dbReference type="NCBI Taxonomy" id="210409"/>
    <lineage>
        <taxon>Eukaryota</taxon>
        <taxon>Metazoa</taxon>
        <taxon>Ecdysozoa</taxon>
        <taxon>Arthropoda</taxon>
        <taxon>Crustacea</taxon>
        <taxon>Multicrustacea</taxon>
        <taxon>Malacostraca</taxon>
        <taxon>Eumalacostraca</taxon>
        <taxon>Eucarida</taxon>
        <taxon>Decapoda</taxon>
        <taxon>Pleocyemata</taxon>
        <taxon>Brachyura</taxon>
        <taxon>Eubrachyura</taxon>
        <taxon>Portunoidea</taxon>
        <taxon>Portunidae</taxon>
        <taxon>Portuninae</taxon>
        <taxon>Portunus</taxon>
    </lineage>
</organism>
<dbReference type="EMBL" id="VSRR010002283">
    <property type="protein sequence ID" value="MPC30598.1"/>
    <property type="molecule type" value="Genomic_DNA"/>
</dbReference>